<organism evidence="1">
    <name type="scientific">Ignisphaera aggregans</name>
    <dbReference type="NCBI Taxonomy" id="334771"/>
    <lineage>
        <taxon>Archaea</taxon>
        <taxon>Thermoproteota</taxon>
        <taxon>Thermoprotei</taxon>
        <taxon>Desulfurococcales</taxon>
        <taxon>Desulfurococcaceae</taxon>
        <taxon>Ignisphaera</taxon>
    </lineage>
</organism>
<protein>
    <submittedName>
        <fullName evidence="1">Uncharacterized protein</fullName>
    </submittedName>
</protein>
<dbReference type="EMBL" id="DTFF01000063">
    <property type="protein sequence ID" value="HGI88116.1"/>
    <property type="molecule type" value="Genomic_DNA"/>
</dbReference>
<accession>A0A7C4BDX5</accession>
<dbReference type="AlphaFoldDB" id="A0A7C4BDX5"/>
<gene>
    <name evidence="1" type="ORF">ENV14_07010</name>
</gene>
<comment type="caution">
    <text evidence="1">The sequence shown here is derived from an EMBL/GenBank/DDBJ whole genome shotgun (WGS) entry which is preliminary data.</text>
</comment>
<name>A0A7C4BDX5_9CREN</name>
<reference evidence="1" key="1">
    <citation type="journal article" date="2020" name="mSystems">
        <title>Genome- and Community-Level Interaction Insights into Carbon Utilization and Element Cycling Functions of Hydrothermarchaeota in Hydrothermal Sediment.</title>
        <authorList>
            <person name="Zhou Z."/>
            <person name="Liu Y."/>
            <person name="Xu W."/>
            <person name="Pan J."/>
            <person name="Luo Z.H."/>
            <person name="Li M."/>
        </authorList>
    </citation>
    <scope>NUCLEOTIDE SEQUENCE [LARGE SCALE GENOMIC DNA]</scope>
    <source>
        <strain evidence="1">SpSt-732</strain>
    </source>
</reference>
<evidence type="ECO:0000313" key="1">
    <source>
        <dbReference type="EMBL" id="HGI88116.1"/>
    </source>
</evidence>
<sequence length="90" mass="10060">MKFIKSFRASNRDLLIVQYIFPCEKASIYACIDSETRMVLAEVFIGESKSISYLESINNIGSVPLELLSIVRNTVFVDATTNKTLAVPKP</sequence>
<proteinExistence type="predicted"/>